<evidence type="ECO:0000256" key="2">
    <source>
        <dbReference type="ARBA" id="ARBA00022801"/>
    </source>
</evidence>
<evidence type="ECO:0000313" key="5">
    <source>
        <dbReference type="Proteomes" id="UP000683417"/>
    </source>
</evidence>
<sequence length="388" mass="44842">MHLTFLFFILIVRYFHQVFATNVPFLDMNIPDGTTGFICDIHYFKISYLWSSAQGALTKFLRRSPYHQFPAFFEDAHAFGIADQLLLSWPLVISNKVYTTGVVGTYRVVINAFGQIIGVIAITQLNDVLQKPSFRKCAPVHVSDEQDQNNSISEDLIWDYVYPTKGYICDLKFLEISQVNYAQEMIVDPEFQRELRNTGYHKYVENYNGKLFTGSELQAFKIQKLDKYGKLNGKPGSFRMIFNLDQGFMGIIHVTDSERKCVKVWDLTESPHMTDNSSNSHVFDGKVPEKYTPYYCLRQVYKFEYIKLQANFFTSQLHTVSGKDEDMYPIVLGQNLILWPLRLPESNYRLNYNLAIGLNQSGGTFNIYYSRARGDFKIPEPCGIDFTI</sequence>
<feature type="chain" id="PRO_5040720836" evidence="3">
    <location>
        <begin position="21"/>
        <end position="388"/>
    </location>
</feature>
<dbReference type="Proteomes" id="UP000683417">
    <property type="component" value="Unassembled WGS sequence"/>
</dbReference>
<dbReference type="Gene3D" id="3.10.450.30">
    <property type="entry name" value="Microbial ribonucleases"/>
    <property type="match status" value="1"/>
</dbReference>
<dbReference type="SUPFAM" id="SSF53933">
    <property type="entry name" value="Microbial ribonucleases"/>
    <property type="match status" value="1"/>
</dbReference>
<organism evidence="4 5">
    <name type="scientific">Blumeria graminis f. sp. triticale</name>
    <dbReference type="NCBI Taxonomy" id="1689686"/>
    <lineage>
        <taxon>Eukaryota</taxon>
        <taxon>Fungi</taxon>
        <taxon>Dikarya</taxon>
        <taxon>Ascomycota</taxon>
        <taxon>Pezizomycotina</taxon>
        <taxon>Leotiomycetes</taxon>
        <taxon>Erysiphales</taxon>
        <taxon>Erysiphaceae</taxon>
        <taxon>Blumeria</taxon>
    </lineage>
</organism>
<name>A0A9W4GFE0_BLUGR</name>
<evidence type="ECO:0000256" key="3">
    <source>
        <dbReference type="SAM" id="SignalP"/>
    </source>
</evidence>
<comment type="caution">
    <text evidence="4">The sequence shown here is derived from an EMBL/GenBank/DDBJ whole genome shotgun (WGS) entry which is preliminary data.</text>
</comment>
<feature type="signal peptide" evidence="3">
    <location>
        <begin position="1"/>
        <end position="20"/>
    </location>
</feature>
<keyword evidence="2" id="KW-0378">Hydrolase</keyword>
<dbReference type="EMBL" id="CAJHIT010000005">
    <property type="protein sequence ID" value="CAD6501755.1"/>
    <property type="molecule type" value="Genomic_DNA"/>
</dbReference>
<dbReference type="InterPro" id="IPR016191">
    <property type="entry name" value="Ribonuclease/ribotoxin"/>
</dbReference>
<proteinExistence type="predicted"/>
<evidence type="ECO:0000256" key="1">
    <source>
        <dbReference type="ARBA" id="ARBA00022722"/>
    </source>
</evidence>
<gene>
    <name evidence="4" type="ORF">BGTH12_LOCUS3113</name>
</gene>
<keyword evidence="1" id="KW-0540">Nuclease</keyword>
<dbReference type="GO" id="GO:0016787">
    <property type="term" value="F:hydrolase activity"/>
    <property type="evidence" value="ECO:0007669"/>
    <property type="project" value="UniProtKB-KW"/>
</dbReference>
<protein>
    <submittedName>
        <fullName evidence="4">BgTH12-02004</fullName>
    </submittedName>
</protein>
<evidence type="ECO:0000313" key="4">
    <source>
        <dbReference type="EMBL" id="CAD6501755.1"/>
    </source>
</evidence>
<dbReference type="GO" id="GO:0003723">
    <property type="term" value="F:RNA binding"/>
    <property type="evidence" value="ECO:0007669"/>
    <property type="project" value="InterPro"/>
</dbReference>
<dbReference type="AlphaFoldDB" id="A0A9W4GFE0"/>
<dbReference type="GO" id="GO:0004540">
    <property type="term" value="F:RNA nuclease activity"/>
    <property type="evidence" value="ECO:0007669"/>
    <property type="project" value="InterPro"/>
</dbReference>
<keyword evidence="3" id="KW-0732">Signal</keyword>
<reference evidence="4" key="1">
    <citation type="submission" date="2020-10" db="EMBL/GenBank/DDBJ databases">
        <authorList>
            <person name="Muller C M."/>
        </authorList>
    </citation>
    <scope>NUCLEOTIDE SEQUENCE</scope>
    <source>
        <strain evidence="4">THUN-12</strain>
    </source>
</reference>
<accession>A0A9W4GFE0</accession>